<feature type="domain" description="RapZ C-terminal" evidence="5">
    <location>
        <begin position="171"/>
        <end position="289"/>
    </location>
</feature>
<dbReference type="InterPro" id="IPR005337">
    <property type="entry name" value="RapZ-like"/>
</dbReference>
<dbReference type="InterPro" id="IPR027417">
    <property type="entry name" value="P-loop_NTPase"/>
</dbReference>
<evidence type="ECO:0000259" key="5">
    <source>
        <dbReference type="Pfam" id="PF22740"/>
    </source>
</evidence>
<keyword evidence="1" id="KW-0547">Nucleotide-binding</keyword>
<reference evidence="6" key="1">
    <citation type="submission" date="2013-08" db="EMBL/GenBank/DDBJ databases">
        <authorList>
            <person name="Mendez C."/>
            <person name="Richter M."/>
            <person name="Ferrer M."/>
            <person name="Sanchez J."/>
        </authorList>
    </citation>
    <scope>NUCLEOTIDE SEQUENCE</scope>
</reference>
<organism evidence="6">
    <name type="scientific">mine drainage metagenome</name>
    <dbReference type="NCBI Taxonomy" id="410659"/>
    <lineage>
        <taxon>unclassified sequences</taxon>
        <taxon>metagenomes</taxon>
        <taxon>ecological metagenomes</taxon>
    </lineage>
</organism>
<dbReference type="EMBL" id="AUZY01001006">
    <property type="protein sequence ID" value="EQD76655.1"/>
    <property type="molecule type" value="Genomic_DNA"/>
</dbReference>
<comment type="caution">
    <text evidence="6">The sequence shown here is derived from an EMBL/GenBank/DDBJ whole genome shotgun (WGS) entry which is preliminary data.</text>
</comment>
<evidence type="ECO:0000256" key="1">
    <source>
        <dbReference type="ARBA" id="ARBA00022741"/>
    </source>
</evidence>
<accession>T1D2I2</accession>
<dbReference type="SUPFAM" id="SSF52540">
    <property type="entry name" value="P-loop containing nucleoside triphosphate hydrolases"/>
    <property type="match status" value="1"/>
</dbReference>
<evidence type="ECO:0000256" key="3">
    <source>
        <dbReference type="ARBA" id="ARBA00023134"/>
    </source>
</evidence>
<sequence length="306" mass="34851">MDRPDTQLVLLSGQSGSGKSVALHELEDEGYYCIDNLPPNLFGSVVERTIGSGRRLYRLLALVVDARSGDLDLTPVIESCTRLRRERLDCLIVFLHTDEEILIRRYSETRRRHPLSTDQLSLREAIRRERDLLAPLSEEADLTIDTSRKTVHELRSEIRARLNHHQRGRLVILFESFAFRDGVPLDADLVFDARCLPNPHWEPGLRNLTGRDPAVIRYLEGFNQVRELVRDIEQLVTKWLPAFEAQNRSYLTVAIGCTGGRHRSVYVSETLAKRMSASQNPALVRHLKLEPEAHPPRPDFAPGPSV</sequence>
<evidence type="ECO:0000313" key="6">
    <source>
        <dbReference type="EMBL" id="EQD76655.1"/>
    </source>
</evidence>
<feature type="domain" description="RapZ-like N-terminal" evidence="4">
    <location>
        <begin position="7"/>
        <end position="163"/>
    </location>
</feature>
<dbReference type="InterPro" id="IPR053930">
    <property type="entry name" value="RapZ-like_N"/>
</dbReference>
<dbReference type="NCBIfam" id="NF003828">
    <property type="entry name" value="PRK05416.1"/>
    <property type="match status" value="1"/>
</dbReference>
<evidence type="ECO:0000256" key="2">
    <source>
        <dbReference type="ARBA" id="ARBA00022840"/>
    </source>
</evidence>
<dbReference type="HAMAP" id="MF_00636">
    <property type="entry name" value="RapZ_like"/>
    <property type="match status" value="1"/>
</dbReference>
<dbReference type="PIRSF" id="PIRSF005052">
    <property type="entry name" value="P-loopkin"/>
    <property type="match status" value="1"/>
</dbReference>
<dbReference type="PANTHER" id="PTHR30448:SF0">
    <property type="entry name" value="RNASE ADAPTER PROTEIN RAPZ"/>
    <property type="match status" value="1"/>
</dbReference>
<name>T1D2I2_9ZZZZ</name>
<dbReference type="Pfam" id="PF22740">
    <property type="entry name" value="PapZ_C"/>
    <property type="match status" value="1"/>
</dbReference>
<reference evidence="6" key="2">
    <citation type="journal article" date="2014" name="ISME J.">
        <title>Microbial stratification in low pH oxic and suboxic macroscopic growths along an acid mine drainage.</title>
        <authorList>
            <person name="Mendez-Garcia C."/>
            <person name="Mesa V."/>
            <person name="Sprenger R.R."/>
            <person name="Richter M."/>
            <person name="Diez M.S."/>
            <person name="Solano J."/>
            <person name="Bargiela R."/>
            <person name="Golyshina O.V."/>
            <person name="Manteca A."/>
            <person name="Ramos J.L."/>
            <person name="Gallego J.R."/>
            <person name="Llorente I."/>
            <person name="Martins Dos Santos V.A."/>
            <person name="Jensen O.N."/>
            <person name="Pelaez A.I."/>
            <person name="Sanchez J."/>
            <person name="Ferrer M."/>
        </authorList>
    </citation>
    <scope>NUCLEOTIDE SEQUENCE</scope>
</reference>
<keyword evidence="2" id="KW-0067">ATP-binding</keyword>
<dbReference type="InterPro" id="IPR053931">
    <property type="entry name" value="RapZ_C"/>
</dbReference>
<dbReference type="GO" id="GO:0005524">
    <property type="term" value="F:ATP binding"/>
    <property type="evidence" value="ECO:0007669"/>
    <property type="project" value="UniProtKB-KW"/>
</dbReference>
<dbReference type="AlphaFoldDB" id="T1D2I2"/>
<protein>
    <submittedName>
        <fullName evidence="6">ATPase, P-loop-containing</fullName>
    </submittedName>
</protein>
<dbReference type="PANTHER" id="PTHR30448">
    <property type="entry name" value="RNASE ADAPTER PROTEIN RAPZ"/>
    <property type="match status" value="1"/>
</dbReference>
<evidence type="ECO:0000259" key="4">
    <source>
        <dbReference type="Pfam" id="PF03668"/>
    </source>
</evidence>
<dbReference type="Pfam" id="PF03668">
    <property type="entry name" value="RapZ-like_N"/>
    <property type="match status" value="1"/>
</dbReference>
<dbReference type="Gene3D" id="3.40.50.300">
    <property type="entry name" value="P-loop containing nucleotide triphosphate hydrolases"/>
    <property type="match status" value="1"/>
</dbReference>
<dbReference type="GO" id="GO:0005525">
    <property type="term" value="F:GTP binding"/>
    <property type="evidence" value="ECO:0007669"/>
    <property type="project" value="UniProtKB-KW"/>
</dbReference>
<proteinExistence type="inferred from homology"/>
<gene>
    <name evidence="6" type="ORF">B1B_01530</name>
</gene>
<keyword evidence="3" id="KW-0342">GTP-binding</keyword>